<accession>A0A3B1CTN1</accession>
<proteinExistence type="predicted"/>
<name>A0A3B1CTN1_9ZZZZ</name>
<feature type="domain" description="Phospholipase C/D" evidence="1">
    <location>
        <begin position="26"/>
        <end position="156"/>
    </location>
</feature>
<evidence type="ECO:0000259" key="1">
    <source>
        <dbReference type="Pfam" id="PF00882"/>
    </source>
</evidence>
<dbReference type="AlphaFoldDB" id="A0A3B1CTN1"/>
<dbReference type="EMBL" id="UOGH01000212">
    <property type="protein sequence ID" value="VAX31732.1"/>
    <property type="molecule type" value="Genomic_DNA"/>
</dbReference>
<gene>
    <name evidence="2" type="ORF">MNBD_NITROSPIRAE02-1255</name>
</gene>
<dbReference type="InterPro" id="IPR029002">
    <property type="entry name" value="PLPC/GPLD1"/>
</dbReference>
<dbReference type="Pfam" id="PF00882">
    <property type="entry name" value="Zn_dep_PLPC"/>
    <property type="match status" value="1"/>
</dbReference>
<evidence type="ECO:0000313" key="2">
    <source>
        <dbReference type="EMBL" id="VAX31732.1"/>
    </source>
</evidence>
<reference evidence="2" key="1">
    <citation type="submission" date="2018-06" db="EMBL/GenBank/DDBJ databases">
        <authorList>
            <person name="Zhirakovskaya E."/>
        </authorList>
    </citation>
    <scope>NUCLEOTIDE SEQUENCE</scope>
</reference>
<organism evidence="2">
    <name type="scientific">hydrothermal vent metagenome</name>
    <dbReference type="NCBI Taxonomy" id="652676"/>
    <lineage>
        <taxon>unclassified sequences</taxon>
        <taxon>metagenomes</taxon>
        <taxon>ecological metagenomes</taxon>
    </lineage>
</organism>
<protein>
    <recommendedName>
        <fullName evidence="1">Phospholipase C/D domain-containing protein</fullName>
    </recommendedName>
</protein>
<sequence length="255" mass="29243">MKIFKLLIIISFLLIPSYAFAWGPLTHIYLGSEILSIASILPAGLYELLRRYKEDFLYGNLMADIILGKKFLPYNRNSHSWDVAFELMDAVETQQQKAFVYGYISHLAADTVAHEKLTSGKRHIGHTVFELKSDSLVGRKYWFRAVSINRKVRRRNDTFLESTLESPFLSVRTNKRIYQGMVLLTYLTPKKMNTFIDNNLFLPNMPNSKKIKGLHKDSLERILDILTKGECSDVIGKDPVSHMETRGIGKLLKGL</sequence>